<dbReference type="EMBL" id="CALLCH030000001">
    <property type="protein sequence ID" value="CAI4210938.1"/>
    <property type="molecule type" value="Genomic_DNA"/>
</dbReference>
<dbReference type="OrthoDB" id="629492at2759"/>
<keyword evidence="6" id="KW-0175">Coiled coil</keyword>
<dbReference type="GO" id="GO:0043161">
    <property type="term" value="P:proteasome-mediated ubiquitin-dependent protein catabolic process"/>
    <property type="evidence" value="ECO:0007669"/>
    <property type="project" value="TreeGrafter"/>
</dbReference>
<dbReference type="GO" id="GO:0061630">
    <property type="term" value="F:ubiquitin protein ligase activity"/>
    <property type="evidence" value="ECO:0007669"/>
    <property type="project" value="UniProtKB-EC"/>
</dbReference>
<keyword evidence="3" id="KW-0808">Transferase</keyword>
<keyword evidence="5" id="KW-0833">Ubl conjugation pathway</keyword>
<evidence type="ECO:0000313" key="8">
    <source>
        <dbReference type="Proteomes" id="UP000838763"/>
    </source>
</evidence>
<dbReference type="GO" id="GO:0000209">
    <property type="term" value="P:protein polyubiquitination"/>
    <property type="evidence" value="ECO:0007669"/>
    <property type="project" value="TreeGrafter"/>
</dbReference>
<evidence type="ECO:0000256" key="2">
    <source>
        <dbReference type="ARBA" id="ARBA00012483"/>
    </source>
</evidence>
<dbReference type="PANTHER" id="PTHR46803">
    <property type="entry name" value="E3 UBIQUITIN-PROTEIN LIGASE CHIP"/>
    <property type="match status" value="1"/>
</dbReference>
<sequence length="165" mass="19003">MKDYDAALRNGFKAHDMCAKTADKSLSAVTNFVLQCKKDRWEALERRRIRQGAELESETLDLLEREKEQALSEALDESDRRDIAAEWDEKLSELRRTFEQARAADSKRRVVPDWVIDDISFGIMLDPVITKTGKSTLLPSDLRPNLSLKQACEEFLDENGWAVDW</sequence>
<comment type="catalytic activity">
    <reaction evidence="1">
        <text>S-ubiquitinyl-[E2 ubiquitin-conjugating enzyme]-L-cysteine + [acceptor protein]-L-lysine = [E2 ubiquitin-conjugating enzyme]-L-cysteine + N(6)-ubiquitinyl-[acceptor protein]-L-lysine.</text>
        <dbReference type="EC" id="2.3.2.27"/>
    </reaction>
</comment>
<protein>
    <recommendedName>
        <fullName evidence="2">RING-type E3 ubiquitin transferase</fullName>
        <ecNumber evidence="2">2.3.2.27</ecNumber>
    </recommendedName>
</protein>
<evidence type="ECO:0000256" key="6">
    <source>
        <dbReference type="SAM" id="Coils"/>
    </source>
</evidence>
<dbReference type="PANTHER" id="PTHR46803:SF2">
    <property type="entry name" value="E3 UBIQUITIN-PROTEIN LIGASE CHIP"/>
    <property type="match status" value="1"/>
</dbReference>
<reference evidence="7" key="1">
    <citation type="submission" date="2022-11" db="EMBL/GenBank/DDBJ databases">
        <authorList>
            <person name="Scott C."/>
            <person name="Bruce N."/>
        </authorList>
    </citation>
    <scope>NUCLEOTIDE SEQUENCE</scope>
</reference>
<evidence type="ECO:0000256" key="4">
    <source>
        <dbReference type="ARBA" id="ARBA00022737"/>
    </source>
</evidence>
<dbReference type="GO" id="GO:0006515">
    <property type="term" value="P:protein quality control for misfolded or incompletely synthesized proteins"/>
    <property type="evidence" value="ECO:0007669"/>
    <property type="project" value="TreeGrafter"/>
</dbReference>
<organism evidence="7 8">
    <name type="scientific">Parascedosporium putredinis</name>
    <dbReference type="NCBI Taxonomy" id="1442378"/>
    <lineage>
        <taxon>Eukaryota</taxon>
        <taxon>Fungi</taxon>
        <taxon>Dikarya</taxon>
        <taxon>Ascomycota</taxon>
        <taxon>Pezizomycotina</taxon>
        <taxon>Sordariomycetes</taxon>
        <taxon>Hypocreomycetidae</taxon>
        <taxon>Microascales</taxon>
        <taxon>Microascaceae</taxon>
        <taxon>Parascedosporium</taxon>
    </lineage>
</organism>
<evidence type="ECO:0000256" key="1">
    <source>
        <dbReference type="ARBA" id="ARBA00000900"/>
    </source>
</evidence>
<evidence type="ECO:0000256" key="3">
    <source>
        <dbReference type="ARBA" id="ARBA00022679"/>
    </source>
</evidence>
<keyword evidence="8" id="KW-1185">Reference proteome</keyword>
<feature type="coiled-coil region" evidence="6">
    <location>
        <begin position="53"/>
        <end position="104"/>
    </location>
</feature>
<dbReference type="GO" id="GO:0071218">
    <property type="term" value="P:cellular response to misfolded protein"/>
    <property type="evidence" value="ECO:0007669"/>
    <property type="project" value="TreeGrafter"/>
</dbReference>
<evidence type="ECO:0000313" key="7">
    <source>
        <dbReference type="EMBL" id="CAI4210938.1"/>
    </source>
</evidence>
<keyword evidence="4" id="KW-0677">Repeat</keyword>
<dbReference type="GO" id="GO:0005737">
    <property type="term" value="C:cytoplasm"/>
    <property type="evidence" value="ECO:0007669"/>
    <property type="project" value="TreeGrafter"/>
</dbReference>
<dbReference type="EC" id="2.3.2.27" evidence="2"/>
<evidence type="ECO:0000256" key="5">
    <source>
        <dbReference type="ARBA" id="ARBA00022786"/>
    </source>
</evidence>
<dbReference type="AlphaFoldDB" id="A0A9P1M7B0"/>
<gene>
    <name evidence="7" type="ORF">PPNO1_LOCUS734</name>
</gene>
<proteinExistence type="predicted"/>
<dbReference type="Proteomes" id="UP000838763">
    <property type="component" value="Unassembled WGS sequence"/>
</dbReference>
<dbReference type="GO" id="GO:0051087">
    <property type="term" value="F:protein-folding chaperone binding"/>
    <property type="evidence" value="ECO:0007669"/>
    <property type="project" value="TreeGrafter"/>
</dbReference>
<accession>A0A9P1M7B0</accession>
<dbReference type="SUPFAM" id="SSF57850">
    <property type="entry name" value="RING/U-box"/>
    <property type="match status" value="1"/>
</dbReference>
<dbReference type="GO" id="GO:0045862">
    <property type="term" value="P:positive regulation of proteolysis"/>
    <property type="evidence" value="ECO:0007669"/>
    <property type="project" value="TreeGrafter"/>
</dbReference>
<comment type="caution">
    <text evidence="7">The sequence shown here is derived from an EMBL/GenBank/DDBJ whole genome shotgun (WGS) entry which is preliminary data.</text>
</comment>
<name>A0A9P1M7B0_9PEZI</name>